<dbReference type="PANTHER" id="PTHR10511">
    <property type="entry name" value="GRANULOCYTE COLONY-STIMULATING FACTOR"/>
    <property type="match status" value="1"/>
</dbReference>
<dbReference type="PANTHER" id="PTHR10511:SF2">
    <property type="entry name" value="GRANULOCYTE COLONY-STIMULATING FACTOR"/>
    <property type="match status" value="1"/>
</dbReference>
<dbReference type="AlphaFoldDB" id="H3B4W7"/>
<evidence type="ECO:0000256" key="1">
    <source>
        <dbReference type="ARBA" id="ARBA00004613"/>
    </source>
</evidence>
<accession>H3B4W7</accession>
<dbReference type="GO" id="GO:0045639">
    <property type="term" value="P:positive regulation of myeloid cell differentiation"/>
    <property type="evidence" value="ECO:0007669"/>
    <property type="project" value="InterPro"/>
</dbReference>
<dbReference type="InterPro" id="IPR009079">
    <property type="entry name" value="4_helix_cytokine-like_core"/>
</dbReference>
<dbReference type="GO" id="GO:0008083">
    <property type="term" value="F:growth factor activity"/>
    <property type="evidence" value="ECO:0007669"/>
    <property type="project" value="UniProtKB-KW"/>
</dbReference>
<comment type="similarity">
    <text evidence="2">Belongs to the IL-6 superfamily.</text>
</comment>
<evidence type="ECO:0000256" key="4">
    <source>
        <dbReference type="ARBA" id="ARBA00023030"/>
    </source>
</evidence>
<dbReference type="Gene3D" id="1.20.1250.10">
    <property type="match status" value="1"/>
</dbReference>
<name>H3B4W7_LATCH</name>
<dbReference type="GO" id="GO:0006955">
    <property type="term" value="P:immune response"/>
    <property type="evidence" value="ECO:0007669"/>
    <property type="project" value="InterPro"/>
</dbReference>
<reference evidence="7" key="3">
    <citation type="submission" date="2025-09" db="UniProtKB">
        <authorList>
            <consortium name="Ensembl"/>
        </authorList>
    </citation>
    <scope>IDENTIFICATION</scope>
</reference>
<dbReference type="Ensembl" id="ENSLACT00000017057.1">
    <property type="protein sequence ID" value="ENSLACP00000016938.1"/>
    <property type="gene ID" value="ENSLACG00000014917.1"/>
</dbReference>
<dbReference type="InterPro" id="IPR030473">
    <property type="entry name" value="IL6/GCSF/MGF_CS"/>
</dbReference>
<dbReference type="FunCoup" id="H3B4W7">
    <property type="interactions" value="454"/>
</dbReference>
<dbReference type="OMA" id="APLEQCH"/>
<proteinExistence type="inferred from homology"/>
<comment type="subcellular location">
    <subcellularLocation>
        <location evidence="1">Secreted</location>
    </subcellularLocation>
</comment>
<dbReference type="GO" id="GO:0005576">
    <property type="term" value="C:extracellular region"/>
    <property type="evidence" value="ECO:0007669"/>
    <property type="project" value="UniProtKB-SubCell"/>
</dbReference>
<evidence type="ECO:0000256" key="3">
    <source>
        <dbReference type="ARBA" id="ARBA00022525"/>
    </source>
</evidence>
<dbReference type="STRING" id="7897.ENSLACP00000016938"/>
<evidence type="ECO:0000256" key="5">
    <source>
        <dbReference type="ARBA" id="ARBA00023157"/>
    </source>
</evidence>
<keyword evidence="3" id="KW-0964">Secreted</keyword>
<dbReference type="Proteomes" id="UP000008672">
    <property type="component" value="Unassembled WGS sequence"/>
</dbReference>
<evidence type="ECO:0000256" key="6">
    <source>
        <dbReference type="ARBA" id="ARBA00023180"/>
    </source>
</evidence>
<dbReference type="HOGENOM" id="CLU_1312673_0_0_1"/>
<dbReference type="InParanoid" id="H3B4W7"/>
<dbReference type="SMART" id="SM00126">
    <property type="entry name" value="IL6"/>
    <property type="match status" value="1"/>
</dbReference>
<evidence type="ECO:0000313" key="7">
    <source>
        <dbReference type="Ensembl" id="ENSLACP00000016938.1"/>
    </source>
</evidence>
<dbReference type="PROSITE" id="PS00254">
    <property type="entry name" value="INTERLEUKIN_6"/>
    <property type="match status" value="1"/>
</dbReference>
<keyword evidence="8" id="KW-1185">Reference proteome</keyword>
<sequence length="210" mass="23795">LIFVLVILSIGLVASSWILLLGAIPAFCAPLPESSGEYDFELGRPGFKEFVTNSLVLAEKIHPEIKNLQDLICKQHHICNEDELTLKKEYLRIPHPRLEECRSNNLQLDTCMNKMEAGLQVYGDYLNLIKKVIVGSSLAETVQADIMDLQQHIRQKVIDVAILVLHVGMHPQYTLPNFAASFDEQAGGHIVLSHFKRFMETVLRVLQYMK</sequence>
<dbReference type="InterPro" id="IPR030474">
    <property type="entry name" value="IL-6/GCSF/MGF"/>
</dbReference>
<dbReference type="GeneTree" id="ENSGT00390000017328"/>
<keyword evidence="6" id="KW-0325">Glycoprotein</keyword>
<dbReference type="Pfam" id="PF16647">
    <property type="entry name" value="GCSF"/>
    <property type="match status" value="1"/>
</dbReference>
<organism evidence="7 8">
    <name type="scientific">Latimeria chalumnae</name>
    <name type="common">Coelacanth</name>
    <dbReference type="NCBI Taxonomy" id="7897"/>
    <lineage>
        <taxon>Eukaryota</taxon>
        <taxon>Metazoa</taxon>
        <taxon>Chordata</taxon>
        <taxon>Craniata</taxon>
        <taxon>Vertebrata</taxon>
        <taxon>Euteleostomi</taxon>
        <taxon>Coelacanthiformes</taxon>
        <taxon>Coelacanthidae</taxon>
        <taxon>Latimeria</taxon>
    </lineage>
</organism>
<reference evidence="8" key="1">
    <citation type="submission" date="2011-08" db="EMBL/GenBank/DDBJ databases">
        <title>The draft genome of Latimeria chalumnae.</title>
        <authorList>
            <person name="Di Palma F."/>
            <person name="Alfoldi J."/>
            <person name="Johnson J."/>
            <person name="Berlin A."/>
            <person name="Gnerre S."/>
            <person name="Jaffe D."/>
            <person name="MacCallum I."/>
            <person name="Young S."/>
            <person name="Walker B.J."/>
            <person name="Lander E."/>
            <person name="Lindblad-Toh K."/>
        </authorList>
    </citation>
    <scope>NUCLEOTIDE SEQUENCE [LARGE SCALE GENOMIC DNA]</scope>
    <source>
        <strain evidence="8">Wild caught</strain>
    </source>
</reference>
<dbReference type="EMBL" id="AFYH01103234">
    <property type="status" value="NOT_ANNOTATED_CDS"/>
    <property type="molecule type" value="Genomic_DNA"/>
</dbReference>
<keyword evidence="5" id="KW-1015">Disulfide bond</keyword>
<keyword evidence="4" id="KW-0339">Growth factor</keyword>
<dbReference type="PRINTS" id="PR00433">
    <property type="entry name" value="IL6GCSFMGF"/>
</dbReference>
<dbReference type="SUPFAM" id="SSF47266">
    <property type="entry name" value="4-helical cytokines"/>
    <property type="match status" value="1"/>
</dbReference>
<dbReference type="InterPro" id="IPR040117">
    <property type="entry name" value="GCSF/MGF"/>
</dbReference>
<dbReference type="GO" id="GO:0005125">
    <property type="term" value="F:cytokine activity"/>
    <property type="evidence" value="ECO:0007669"/>
    <property type="project" value="InterPro"/>
</dbReference>
<dbReference type="eggNOG" id="ENOG502SCNA">
    <property type="taxonomic scope" value="Eukaryota"/>
</dbReference>
<protein>
    <submittedName>
        <fullName evidence="7">Uncharacterized protein</fullName>
    </submittedName>
</protein>
<reference evidence="7" key="2">
    <citation type="submission" date="2025-08" db="UniProtKB">
        <authorList>
            <consortium name="Ensembl"/>
        </authorList>
    </citation>
    <scope>IDENTIFICATION</scope>
</reference>
<evidence type="ECO:0000256" key="2">
    <source>
        <dbReference type="ARBA" id="ARBA00007432"/>
    </source>
</evidence>
<dbReference type="GO" id="GO:0005130">
    <property type="term" value="F:granulocyte colony-stimulating factor receptor binding"/>
    <property type="evidence" value="ECO:0007669"/>
    <property type="project" value="TreeGrafter"/>
</dbReference>
<evidence type="ECO:0000313" key="8">
    <source>
        <dbReference type="Proteomes" id="UP000008672"/>
    </source>
</evidence>